<dbReference type="PANTHER" id="PTHR33171">
    <property type="entry name" value="LAR_N DOMAIN-CONTAINING PROTEIN"/>
    <property type="match status" value="1"/>
</dbReference>
<name>A0A0S7BTB5_9CHLR</name>
<dbReference type="AlphaFoldDB" id="A0A0S7BTB5"/>
<organism evidence="3">
    <name type="scientific">Flexilinea flocculi</name>
    <dbReference type="NCBI Taxonomy" id="1678840"/>
    <lineage>
        <taxon>Bacteria</taxon>
        <taxon>Bacillati</taxon>
        <taxon>Chloroflexota</taxon>
        <taxon>Anaerolineae</taxon>
        <taxon>Anaerolineales</taxon>
        <taxon>Anaerolineaceae</taxon>
        <taxon>Flexilinea</taxon>
    </lineage>
</organism>
<dbReference type="Pfam" id="PF09861">
    <property type="entry name" value="Lar_N"/>
    <property type="match status" value="1"/>
</dbReference>
<dbReference type="STRING" id="1678840.ATC1_131234"/>
<protein>
    <submittedName>
        <fullName evidence="3">Nickel-dependent lactate racemase</fullName>
    </submittedName>
</protein>
<proteinExistence type="predicted"/>
<dbReference type="RefSeq" id="WP_062282091.1">
    <property type="nucleotide sequence ID" value="NZ_DF968181.1"/>
</dbReference>
<evidence type="ECO:0000259" key="1">
    <source>
        <dbReference type="Pfam" id="PF09861"/>
    </source>
</evidence>
<dbReference type="Gene3D" id="3.90.226.30">
    <property type="match status" value="1"/>
</dbReference>
<dbReference type="EMBL" id="DF968181">
    <property type="protein sequence ID" value="GAP41250.1"/>
    <property type="molecule type" value="Genomic_DNA"/>
</dbReference>
<evidence type="ECO:0000313" key="4">
    <source>
        <dbReference type="Proteomes" id="UP000053370"/>
    </source>
</evidence>
<keyword evidence="4" id="KW-1185">Reference proteome</keyword>
<evidence type="ECO:0000259" key="2">
    <source>
        <dbReference type="Pfam" id="PF21113"/>
    </source>
</evidence>
<sequence>MKYSLLYGKGKLAFDLDDSIHADIISTKNVPGIYHPEAELMKALENPISTVPLSSLIANPHMTVGIVFSDITRASPSKIMLPVILNQLKAIPRENIRLFNALGTHRANTEDELRKMLGEEIVENFRIIQNNSDDMETQIYLGDDSFHHEIWINREFYDCDLKILTGFIEPHFFAGFSGGGKAIIPGMAGWKTIFANHSRDMITQPNATWGITDGNPFYEEVNEIIQRCGQIFLVNVTTNNQHEITGIFCGDPVSAHDAGCRFMKETSMFQVPEAYDIVITSNSGYPLDLNLYQSVKGMSAAAKIVKPGGSIIMAAECCEGFPDHGNFKQRLFQEKKVEDLFEWINSPHPTEQDEWQVIILSEVLRKAKVFFYSDGLDDEKMRQAFLTPIHSISDAVKNIHPHEKICILPEGPLTIPYL</sequence>
<dbReference type="InterPro" id="IPR043166">
    <property type="entry name" value="LarA-like_C"/>
</dbReference>
<gene>
    <name evidence="3" type="ORF">ATC1_131234</name>
</gene>
<dbReference type="InterPro" id="IPR048520">
    <property type="entry name" value="LarA_C"/>
</dbReference>
<dbReference type="Gene3D" id="3.40.50.11440">
    <property type="match status" value="1"/>
</dbReference>
<accession>A0A0S7BTB5</accession>
<dbReference type="NCBIfam" id="NF033504">
    <property type="entry name" value="Ni_dep_LarA"/>
    <property type="match status" value="1"/>
</dbReference>
<dbReference type="PANTHER" id="PTHR33171:SF17">
    <property type="entry name" value="LARA-LIKE N-TERMINAL DOMAIN-CONTAINING PROTEIN"/>
    <property type="match status" value="1"/>
</dbReference>
<dbReference type="Pfam" id="PF21113">
    <property type="entry name" value="LarA_C"/>
    <property type="match status" value="1"/>
</dbReference>
<feature type="domain" description="Lactate racemase C-terminal" evidence="2">
    <location>
        <begin position="275"/>
        <end position="411"/>
    </location>
</feature>
<dbReference type="InterPro" id="IPR047926">
    <property type="entry name" value="Ni_dep_LarA"/>
</dbReference>
<dbReference type="InterPro" id="IPR018657">
    <property type="entry name" value="LarA-like_N"/>
</dbReference>
<dbReference type="Proteomes" id="UP000053370">
    <property type="component" value="Unassembled WGS sequence"/>
</dbReference>
<dbReference type="GO" id="GO:0050043">
    <property type="term" value="F:lactate racemase activity"/>
    <property type="evidence" value="ECO:0007669"/>
    <property type="project" value="InterPro"/>
</dbReference>
<dbReference type="InterPro" id="IPR048068">
    <property type="entry name" value="LarA-like"/>
</dbReference>
<evidence type="ECO:0000313" key="3">
    <source>
        <dbReference type="EMBL" id="GAP41250.1"/>
    </source>
</evidence>
<dbReference type="PATRIC" id="fig|1678840.3.peg.2679"/>
<dbReference type="OrthoDB" id="9770545at2"/>
<reference evidence="3" key="1">
    <citation type="journal article" date="2015" name="Genome Announc.">
        <title>Draft Genome Sequence of Anaerolineae Strain TC1, a Novel Isolate from a Methanogenic Wastewater Treatment System.</title>
        <authorList>
            <person name="Matsuura N."/>
            <person name="Tourlousse D.M."/>
            <person name="Sun L."/>
            <person name="Toyonaga M."/>
            <person name="Kuroda K."/>
            <person name="Ohashi A."/>
            <person name="Cruz R."/>
            <person name="Yamaguchi T."/>
            <person name="Sekiguchi Y."/>
        </authorList>
    </citation>
    <scope>NUCLEOTIDE SEQUENCE [LARGE SCALE GENOMIC DNA]</scope>
    <source>
        <strain evidence="3">TC1</strain>
    </source>
</reference>
<feature type="domain" description="LarA-like N-terminal" evidence="1">
    <location>
        <begin position="7"/>
        <end position="210"/>
    </location>
</feature>